<dbReference type="EnsemblMetazoa" id="HelroT178144">
    <property type="protein sequence ID" value="HelroP178144"/>
    <property type="gene ID" value="HelroG178144"/>
</dbReference>
<gene>
    <name evidence="3" type="primary">20206639</name>
    <name evidence="2" type="ORF">HELRODRAFT_178144</name>
</gene>
<feature type="compositionally biased region" description="Polar residues" evidence="1">
    <location>
        <begin position="324"/>
        <end position="333"/>
    </location>
</feature>
<feature type="compositionally biased region" description="Low complexity" evidence="1">
    <location>
        <begin position="350"/>
        <end position="371"/>
    </location>
</feature>
<dbReference type="AlphaFoldDB" id="T1FCU0"/>
<feature type="region of interest" description="Disordered" evidence="1">
    <location>
        <begin position="469"/>
        <end position="498"/>
    </location>
</feature>
<evidence type="ECO:0000313" key="2">
    <source>
        <dbReference type="EMBL" id="ESN97357.1"/>
    </source>
</evidence>
<dbReference type="EMBL" id="KB097379">
    <property type="protein sequence ID" value="ESN97357.1"/>
    <property type="molecule type" value="Genomic_DNA"/>
</dbReference>
<sequence>MERQKVTDENVNLDSPNEEANITDQIKAFLKPVRPHEKDADKDKDSNASDSEQENVTKESFDQLRKQSTMAAETINEVQTFNLSNFSTDADNELYFENKISHESSEDRVDEFFSKFSGDYKPTVDDEQKLLDSIKISDTDPYVLELIDNYMQDYVPHVPPKLLLDMLEKSMEDIQRQVNCELGTKDRFYGWVLDTFPLDVSYWVALLRRPNMKPDSVFFLTDVSPRKEIVLSQWYEKERRQLNEKMFTRLRDHLMKEMKDERFLVHKIDKNSRVFDEHIEQEEESWLEVDEVAEINRTFSNPLKPSTSATRHSKNKLPPIIKTSLPSQQKFSESSALEFKKNFSKTSYANNNNKMKQNGANNSNDNANANANNNNKLCYNYNCDYESHENSHSANHSKRSSDAKTERINFLDNWISHNEDENVKDNKEKIEKSDIINEEFNDDDRGISIVNINSNNNLNNNSIDFPDNVNNVNNSQSLQNTDDASLKKSSKQVVSTKKTRMQSTLSKATSLSLLSSSSAVLVNPKENRMRFFTRSTYAPPSDKRKRSFLAKKMRRSTLNKLSFTSLAKKITPPKSTSEDALNKRAAEINEKIIDVQNVFKSLGLNYTDGYDNLLSGLSQIVVFGVQTRKSITEEIAQSCIIV</sequence>
<feature type="region of interest" description="Disordered" evidence="1">
    <location>
        <begin position="300"/>
        <end position="333"/>
    </location>
</feature>
<proteinExistence type="predicted"/>
<feature type="compositionally biased region" description="Basic and acidic residues" evidence="1">
    <location>
        <begin position="55"/>
        <end position="65"/>
    </location>
</feature>
<reference evidence="2 4" key="2">
    <citation type="journal article" date="2013" name="Nature">
        <title>Insights into bilaterian evolution from three spiralian genomes.</title>
        <authorList>
            <person name="Simakov O."/>
            <person name="Marletaz F."/>
            <person name="Cho S.J."/>
            <person name="Edsinger-Gonzales E."/>
            <person name="Havlak P."/>
            <person name="Hellsten U."/>
            <person name="Kuo D.H."/>
            <person name="Larsson T."/>
            <person name="Lv J."/>
            <person name="Arendt D."/>
            <person name="Savage R."/>
            <person name="Osoegawa K."/>
            <person name="de Jong P."/>
            <person name="Grimwood J."/>
            <person name="Chapman J.A."/>
            <person name="Shapiro H."/>
            <person name="Aerts A."/>
            <person name="Otillar R.P."/>
            <person name="Terry A.Y."/>
            <person name="Boore J.L."/>
            <person name="Grigoriev I.V."/>
            <person name="Lindberg D.R."/>
            <person name="Seaver E.C."/>
            <person name="Weisblat D.A."/>
            <person name="Putnam N.H."/>
            <person name="Rokhsar D.S."/>
        </authorList>
    </citation>
    <scope>NUCLEOTIDE SEQUENCE</scope>
</reference>
<evidence type="ECO:0000256" key="1">
    <source>
        <dbReference type="SAM" id="MobiDB-lite"/>
    </source>
</evidence>
<dbReference type="InParanoid" id="T1FCU0"/>
<dbReference type="HOGENOM" id="CLU_426600_0_0_1"/>
<dbReference type="CTD" id="20206639"/>
<dbReference type="EMBL" id="AMQM01006310">
    <property type="status" value="NOT_ANNOTATED_CDS"/>
    <property type="molecule type" value="Genomic_DNA"/>
</dbReference>
<dbReference type="RefSeq" id="XP_009024532.1">
    <property type="nucleotide sequence ID" value="XM_009026284.1"/>
</dbReference>
<dbReference type="GeneID" id="20206639"/>
<keyword evidence="4" id="KW-1185">Reference proteome</keyword>
<feature type="compositionally biased region" description="Basic and acidic residues" evidence="1">
    <location>
        <begin position="34"/>
        <end position="47"/>
    </location>
</feature>
<reference evidence="3" key="3">
    <citation type="submission" date="2015-06" db="UniProtKB">
        <authorList>
            <consortium name="EnsemblMetazoa"/>
        </authorList>
    </citation>
    <scope>IDENTIFICATION</scope>
</reference>
<feature type="compositionally biased region" description="Low complexity" evidence="1">
    <location>
        <begin position="469"/>
        <end position="480"/>
    </location>
</feature>
<organism evidence="3 4">
    <name type="scientific">Helobdella robusta</name>
    <name type="common">Californian leech</name>
    <dbReference type="NCBI Taxonomy" id="6412"/>
    <lineage>
        <taxon>Eukaryota</taxon>
        <taxon>Metazoa</taxon>
        <taxon>Spiralia</taxon>
        <taxon>Lophotrochozoa</taxon>
        <taxon>Annelida</taxon>
        <taxon>Clitellata</taxon>
        <taxon>Hirudinea</taxon>
        <taxon>Rhynchobdellida</taxon>
        <taxon>Glossiphoniidae</taxon>
        <taxon>Helobdella</taxon>
    </lineage>
</organism>
<reference evidence="4" key="1">
    <citation type="submission" date="2012-12" db="EMBL/GenBank/DDBJ databases">
        <authorList>
            <person name="Hellsten U."/>
            <person name="Grimwood J."/>
            <person name="Chapman J.A."/>
            <person name="Shapiro H."/>
            <person name="Aerts A."/>
            <person name="Otillar R.P."/>
            <person name="Terry A.Y."/>
            <person name="Boore J.L."/>
            <person name="Simakov O."/>
            <person name="Marletaz F."/>
            <person name="Cho S.-J."/>
            <person name="Edsinger-Gonzales E."/>
            <person name="Havlak P."/>
            <person name="Kuo D.-H."/>
            <person name="Larsson T."/>
            <person name="Lv J."/>
            <person name="Arendt D."/>
            <person name="Savage R."/>
            <person name="Osoegawa K."/>
            <person name="de Jong P."/>
            <person name="Lindberg D.R."/>
            <person name="Seaver E.C."/>
            <person name="Weisblat D.A."/>
            <person name="Putnam N.H."/>
            <person name="Grigoriev I.V."/>
            <person name="Rokhsar D.S."/>
        </authorList>
    </citation>
    <scope>NUCLEOTIDE SEQUENCE</scope>
</reference>
<protein>
    <submittedName>
        <fullName evidence="2 3">Uncharacterized protein</fullName>
    </submittedName>
</protein>
<feature type="region of interest" description="Disordered" evidence="1">
    <location>
        <begin position="1"/>
        <end position="65"/>
    </location>
</feature>
<feature type="compositionally biased region" description="Polar residues" evidence="1">
    <location>
        <begin position="9"/>
        <end position="24"/>
    </location>
</feature>
<dbReference type="Proteomes" id="UP000015101">
    <property type="component" value="Unassembled WGS sequence"/>
</dbReference>
<evidence type="ECO:0000313" key="4">
    <source>
        <dbReference type="Proteomes" id="UP000015101"/>
    </source>
</evidence>
<feature type="compositionally biased region" description="Polar residues" evidence="1">
    <location>
        <begin position="300"/>
        <end position="310"/>
    </location>
</feature>
<evidence type="ECO:0000313" key="3">
    <source>
        <dbReference type="EnsemblMetazoa" id="HelroP178144"/>
    </source>
</evidence>
<name>T1FCU0_HELRO</name>
<dbReference type="KEGG" id="hro:HELRODRAFT_178144"/>
<accession>T1FCU0</accession>
<feature type="region of interest" description="Disordered" evidence="1">
    <location>
        <begin position="348"/>
        <end position="371"/>
    </location>
</feature>